<keyword evidence="4" id="KW-1185">Reference proteome</keyword>
<dbReference type="GO" id="GO:0043138">
    <property type="term" value="F:3'-5' DNA helicase activity"/>
    <property type="evidence" value="ECO:0007669"/>
    <property type="project" value="TreeGrafter"/>
</dbReference>
<protein>
    <recommendedName>
        <fullName evidence="2">PD-(D/E)XK endonuclease-like domain-containing protein</fullName>
    </recommendedName>
</protein>
<evidence type="ECO:0000313" key="4">
    <source>
        <dbReference type="Proteomes" id="UP000019132"/>
    </source>
</evidence>
<dbReference type="VEuPathDB" id="FungiDB:PYU1_G011582"/>
<dbReference type="EnsemblProtists" id="PYU1_T011608">
    <property type="protein sequence ID" value="PYU1_T011608"/>
    <property type="gene ID" value="PYU1_G011582"/>
</dbReference>
<dbReference type="GO" id="GO:0005524">
    <property type="term" value="F:ATP binding"/>
    <property type="evidence" value="ECO:0007669"/>
    <property type="project" value="InterPro"/>
</dbReference>
<reference evidence="4" key="1">
    <citation type="journal article" date="2010" name="Genome Biol.">
        <title>Genome sequence of the necrotrophic plant pathogen Pythium ultimum reveals original pathogenicity mechanisms and effector repertoire.</title>
        <authorList>
            <person name="Levesque C.A."/>
            <person name="Brouwer H."/>
            <person name="Cano L."/>
            <person name="Hamilton J.P."/>
            <person name="Holt C."/>
            <person name="Huitema E."/>
            <person name="Raffaele S."/>
            <person name="Robideau G.P."/>
            <person name="Thines M."/>
            <person name="Win J."/>
            <person name="Zerillo M.M."/>
            <person name="Beakes G.W."/>
            <person name="Boore J.L."/>
            <person name="Busam D."/>
            <person name="Dumas B."/>
            <person name="Ferriera S."/>
            <person name="Fuerstenberg S.I."/>
            <person name="Gachon C.M."/>
            <person name="Gaulin E."/>
            <person name="Govers F."/>
            <person name="Grenville-Briggs L."/>
            <person name="Horner N."/>
            <person name="Hostetler J."/>
            <person name="Jiang R.H."/>
            <person name="Johnson J."/>
            <person name="Krajaejun T."/>
            <person name="Lin H."/>
            <person name="Meijer H.J."/>
            <person name="Moore B."/>
            <person name="Morris P."/>
            <person name="Phuntmart V."/>
            <person name="Puiu D."/>
            <person name="Shetty J."/>
            <person name="Stajich J.E."/>
            <person name="Tripathy S."/>
            <person name="Wawra S."/>
            <person name="van West P."/>
            <person name="Whitty B.R."/>
            <person name="Coutinho P.M."/>
            <person name="Henrissat B."/>
            <person name="Martin F."/>
            <person name="Thomas P.D."/>
            <person name="Tyler B.M."/>
            <person name="De Vries R.P."/>
            <person name="Kamoun S."/>
            <person name="Yandell M."/>
            <person name="Tisserat N."/>
            <person name="Buell C.R."/>
        </authorList>
    </citation>
    <scope>NUCLEOTIDE SEQUENCE</scope>
    <source>
        <strain evidence="4">DAOM:BR144</strain>
    </source>
</reference>
<dbReference type="eggNOG" id="ENOG502QU06">
    <property type="taxonomic scope" value="Eukaryota"/>
</dbReference>
<reference evidence="4" key="2">
    <citation type="submission" date="2010-04" db="EMBL/GenBank/DDBJ databases">
        <authorList>
            <person name="Buell R."/>
            <person name="Hamilton J."/>
            <person name="Hostetler J."/>
        </authorList>
    </citation>
    <scope>NUCLEOTIDE SEQUENCE [LARGE SCALE GENOMIC DNA]</scope>
    <source>
        <strain evidence="4">DAOM:BR144</strain>
    </source>
</reference>
<evidence type="ECO:0000259" key="2">
    <source>
        <dbReference type="Pfam" id="PF12705"/>
    </source>
</evidence>
<dbReference type="Proteomes" id="UP000019132">
    <property type="component" value="Unassembled WGS sequence"/>
</dbReference>
<accession>K3X309</accession>
<evidence type="ECO:0000256" key="1">
    <source>
        <dbReference type="SAM" id="MobiDB-lite"/>
    </source>
</evidence>
<dbReference type="Pfam" id="PF12705">
    <property type="entry name" value="PDDEXK_1"/>
    <property type="match status" value="1"/>
</dbReference>
<dbReference type="InParanoid" id="K3X309"/>
<organism evidence="3 4">
    <name type="scientific">Globisporangium ultimum (strain ATCC 200006 / CBS 805.95 / DAOM BR144)</name>
    <name type="common">Pythium ultimum</name>
    <dbReference type="NCBI Taxonomy" id="431595"/>
    <lineage>
        <taxon>Eukaryota</taxon>
        <taxon>Sar</taxon>
        <taxon>Stramenopiles</taxon>
        <taxon>Oomycota</taxon>
        <taxon>Peronosporomycetes</taxon>
        <taxon>Pythiales</taxon>
        <taxon>Pythiaceae</taxon>
        <taxon>Globisporangium</taxon>
    </lineage>
</organism>
<dbReference type="Gene3D" id="3.90.320.10">
    <property type="match status" value="1"/>
</dbReference>
<feature type="domain" description="PD-(D/E)XK endonuclease-like" evidence="2">
    <location>
        <begin position="752"/>
        <end position="1013"/>
    </location>
</feature>
<feature type="compositionally biased region" description="Polar residues" evidence="1">
    <location>
        <begin position="715"/>
        <end position="736"/>
    </location>
</feature>
<evidence type="ECO:0000313" key="3">
    <source>
        <dbReference type="EnsemblProtists" id="PYU1_T011608"/>
    </source>
</evidence>
<dbReference type="AlphaFoldDB" id="K3X309"/>
<dbReference type="EMBL" id="GL376611">
    <property type="status" value="NOT_ANNOTATED_CDS"/>
    <property type="molecule type" value="Genomic_DNA"/>
</dbReference>
<proteinExistence type="predicted"/>
<dbReference type="PANTHER" id="PTHR11070:SF2">
    <property type="entry name" value="ATP-DEPENDENT DNA HELICASE SRS2"/>
    <property type="match status" value="1"/>
</dbReference>
<dbReference type="HOGENOM" id="CLU_009295_0_0_1"/>
<dbReference type="GO" id="GO:0003677">
    <property type="term" value="F:DNA binding"/>
    <property type="evidence" value="ECO:0007669"/>
    <property type="project" value="InterPro"/>
</dbReference>
<dbReference type="GO" id="GO:0000725">
    <property type="term" value="P:recombinational repair"/>
    <property type="evidence" value="ECO:0007669"/>
    <property type="project" value="TreeGrafter"/>
</dbReference>
<dbReference type="InterPro" id="IPR027417">
    <property type="entry name" value="P-loop_NTPase"/>
</dbReference>
<dbReference type="InterPro" id="IPR011604">
    <property type="entry name" value="PDDEXK-like_dom_sf"/>
</dbReference>
<dbReference type="InterPro" id="IPR000212">
    <property type="entry name" value="DNA_helicase_UvrD/REP"/>
</dbReference>
<feature type="region of interest" description="Disordered" evidence="1">
    <location>
        <begin position="708"/>
        <end position="738"/>
    </location>
</feature>
<dbReference type="OMA" id="RCPHRYY"/>
<dbReference type="InterPro" id="IPR038726">
    <property type="entry name" value="PDDEXK_AddAB-type"/>
</dbReference>
<sequence length="1022" mass="113384">MLRGRRLQRCLYAAALEPLQVHTSDHRGHWHASSVDTKYKSICAAERVKWLVDGNCDAHRKVLAFSAETNDQSRLRRYVDEHMAFHELERRGHGVFGMMQWCQEALEETGNEKRVFPRGRMAAFLTHHLDEMPLDLLQRSMTSPLTARKAVLDLLQLFQLLESEGISPSAYSSNAANTEDPKQIELARAYETYRELLAKHRITSWDGLVLDTLELTGANAQRHTEFADAVLRGYTDIVVDDLHAMTPAMVKLIGSLCAHSNIRSSASFSRILLPGDECPRALLLNKVLNEHNAVVNVESMVLNGEQTVESSRAQGIREIAQRLLGPHGKKDSVAAQSTPLVKCFTFDTAANEELALAKRIKEKLAGTPAEDIAVLCPTHVDAQRLTQSLQSQGIAPGVNAVYSLLVALCFPSDSRHLYNVLRSDFFDLSPEVLSKLMEKEFKTQADLFEVLEKFVATKGQSYYVQTDQVADAIANGQVEAELQTATKFVGIITRLRSECHKKPTQELVQTFLEETGRLESLLEPSSPSEEQEVIALADFLRELEVAQNVVQSAHAPFVVPYLQQLRESQVSASYQASQSPVEVPNPASGQGIVVLPLTQRNVQSLDASVLFMASMRDTKFPGRMRRLTMPLPYKLLSEPYPIQTRGGFLEQSEKLAFEALASAKEEVIISYASIATGPGHSAKAKQESVSRVFLPIWEECSSVASERSMGGGFASSKSSRSDQPPGSNDPNELNSSKADRLASDSIKYEPSHLSYTQISEYLRCPQRYFLGRVMKLPTEASAAMMYGRALHEAVASFASDLQKQKKSAGNEATGFDEEVIQEARERAHEVFAESWETEGVFASTEQEQYLFEQGKKALEVFCSQHADRNVLHVEFPFEVYVPEAKVHLRGVWDRIDHTAKGPIIKEFKSNMSGSERNVSKLAADSLQLKLYMYAFQSVFGNTPRGAVLEMIGDENNSAPHGQDQVGYIPFTPEATNEALEAIQSVAAGLREGDFTPKPSYMECAFCPFASSVCRAGNEAARV</sequence>
<name>K3X309_GLOUD</name>
<reference evidence="3" key="3">
    <citation type="submission" date="2015-02" db="UniProtKB">
        <authorList>
            <consortium name="EnsemblProtists"/>
        </authorList>
    </citation>
    <scope>IDENTIFICATION</scope>
    <source>
        <strain evidence="3">DAOM BR144</strain>
    </source>
</reference>
<dbReference type="PANTHER" id="PTHR11070">
    <property type="entry name" value="UVRD / RECB / PCRA DNA HELICASE FAMILY MEMBER"/>
    <property type="match status" value="1"/>
</dbReference>
<dbReference type="Gene3D" id="3.40.50.300">
    <property type="entry name" value="P-loop containing nucleotide triphosphate hydrolases"/>
    <property type="match status" value="1"/>
</dbReference>
<dbReference type="Gene3D" id="1.10.486.10">
    <property type="entry name" value="PCRA, domain 4"/>
    <property type="match status" value="1"/>
</dbReference>
<dbReference type="SUPFAM" id="SSF52540">
    <property type="entry name" value="P-loop containing nucleoside triphosphate hydrolases"/>
    <property type="match status" value="1"/>
</dbReference>